<reference evidence="2 3" key="1">
    <citation type="submission" date="2024-06" db="EMBL/GenBank/DDBJ databases">
        <title>Novosphingobium rhizovicinus M1R2S20.</title>
        <authorList>
            <person name="Sun J.-Q."/>
        </authorList>
    </citation>
    <scope>NUCLEOTIDE SEQUENCE [LARGE SCALE GENOMIC DNA]</scope>
    <source>
        <strain evidence="2 3">M1R2S20</strain>
    </source>
</reference>
<dbReference type="PANTHER" id="PTHR33164">
    <property type="entry name" value="TRANSCRIPTIONAL REGULATOR, MARR FAMILY"/>
    <property type="match status" value="1"/>
</dbReference>
<dbReference type="Gene3D" id="1.10.10.10">
    <property type="entry name" value="Winged helix-like DNA-binding domain superfamily/Winged helix DNA-binding domain"/>
    <property type="match status" value="1"/>
</dbReference>
<proteinExistence type="predicted"/>
<evidence type="ECO:0000313" key="2">
    <source>
        <dbReference type="EMBL" id="MEW9854092.1"/>
    </source>
</evidence>
<evidence type="ECO:0008006" key="4">
    <source>
        <dbReference type="Google" id="ProtNLM"/>
    </source>
</evidence>
<dbReference type="SUPFAM" id="SSF46785">
    <property type="entry name" value="Winged helix' DNA-binding domain"/>
    <property type="match status" value="1"/>
</dbReference>
<accession>A0ABV3R8A7</accession>
<keyword evidence="3" id="KW-1185">Reference proteome</keyword>
<feature type="region of interest" description="Disordered" evidence="1">
    <location>
        <begin position="33"/>
        <end position="77"/>
    </location>
</feature>
<dbReference type="Proteomes" id="UP001556118">
    <property type="component" value="Unassembled WGS sequence"/>
</dbReference>
<dbReference type="EMBL" id="JBFNXR010000017">
    <property type="protein sequence ID" value="MEW9854092.1"/>
    <property type="molecule type" value="Genomic_DNA"/>
</dbReference>
<dbReference type="InterPro" id="IPR036388">
    <property type="entry name" value="WH-like_DNA-bd_sf"/>
</dbReference>
<comment type="caution">
    <text evidence="2">The sequence shown here is derived from an EMBL/GenBank/DDBJ whole genome shotgun (WGS) entry which is preliminary data.</text>
</comment>
<sequence length="209" mass="23575">MRLETWIGRDKMPSERLERYAAELMALAEQMRQEGDEPSCFSGLPVSGSSLSREGQRGVNTGSSQSGVHRDNPSGQSADRARVLSRWFEIATRLYRFRRRRDRVFGAIFGEPAWDILLDLFIMEARGKRVPVSSACIASGASHSTALRQIDELVRHKLVCRERDESDKRRTYLRLSDEGLTKMATALEQLADEGEVEVSEELNRARASG</sequence>
<organism evidence="2 3">
    <name type="scientific">Novosphingobium rhizovicinum</name>
    <dbReference type="NCBI Taxonomy" id="3228928"/>
    <lineage>
        <taxon>Bacteria</taxon>
        <taxon>Pseudomonadati</taxon>
        <taxon>Pseudomonadota</taxon>
        <taxon>Alphaproteobacteria</taxon>
        <taxon>Sphingomonadales</taxon>
        <taxon>Sphingomonadaceae</taxon>
        <taxon>Novosphingobium</taxon>
    </lineage>
</organism>
<dbReference type="PANTHER" id="PTHR33164:SF43">
    <property type="entry name" value="HTH-TYPE TRANSCRIPTIONAL REPRESSOR YETL"/>
    <property type="match status" value="1"/>
</dbReference>
<protein>
    <recommendedName>
        <fullName evidence="4">DNA-binding MarR family transcriptional regulator</fullName>
    </recommendedName>
</protein>
<evidence type="ECO:0000256" key="1">
    <source>
        <dbReference type="SAM" id="MobiDB-lite"/>
    </source>
</evidence>
<feature type="compositionally biased region" description="Polar residues" evidence="1">
    <location>
        <begin position="47"/>
        <end position="77"/>
    </location>
</feature>
<dbReference type="RefSeq" id="WP_367769073.1">
    <property type="nucleotide sequence ID" value="NZ_JBFNXR010000017.1"/>
</dbReference>
<name>A0ABV3R8A7_9SPHN</name>
<gene>
    <name evidence="2" type="ORF">ABUH87_02700</name>
</gene>
<dbReference type="InterPro" id="IPR039422">
    <property type="entry name" value="MarR/SlyA-like"/>
</dbReference>
<dbReference type="InterPro" id="IPR036390">
    <property type="entry name" value="WH_DNA-bd_sf"/>
</dbReference>
<evidence type="ECO:0000313" key="3">
    <source>
        <dbReference type="Proteomes" id="UP001556118"/>
    </source>
</evidence>